<gene>
    <name evidence="3" type="ORF">BCR23_05425</name>
</gene>
<dbReference type="InterPro" id="IPR022038">
    <property type="entry name" value="Ig-like_bact"/>
</dbReference>
<dbReference type="EMBL" id="MIKB01000013">
    <property type="protein sequence ID" value="OEG16330.1"/>
    <property type="molecule type" value="Genomic_DNA"/>
</dbReference>
<comment type="caution">
    <text evidence="3">The sequence shown here is derived from an EMBL/GenBank/DDBJ whole genome shotgun (WGS) entry which is preliminary data.</text>
</comment>
<accession>A0A1E5GVL0</accession>
<evidence type="ECO:0000313" key="3">
    <source>
        <dbReference type="EMBL" id="OEG16330.1"/>
    </source>
</evidence>
<sequence>MKLKNNKMTNNILSFGVCVVLTFESIAGSVFVFAETESNGTYENRKIEESNSDGEQNKESQESSADSENRTLDSGIKEPKNLTKDNVSDKLANQVFNSLFRDLDINLGWALGSVATIDFSHEPVSESNSSGLYLKDFKLKDVSMEINTDTIGIQKTGPLTVNLIRTSKDFGIKSVKPKINYSYDAQLWQDFPPHMGGPKLIEIITNKKGGAWNKPIDFNVKLEAAPSLTIEQTYKEKITVDLGSSFNQKATDFFTVKQSAGKVSSEIIEYPDFNKIGSTRAGIKVWDEYNQPQTFYVYYNVKGKLSAEQSKPVEVNLGESLSWAKVNLNDVIKVLDSSSNAQIKMESDAYEKLFQIVGEQTIDVTVTETLGTSSQSVIVPLKVNVKWGNAVFLKGYGDKSVGAVTLNHYSSPMLTFTQGNPTNGELHDFYRGRTYYDLRLLRPTDTPQKLGDQKTGTSNNSLQWAQGQEDILTKIKTFGDNKNGYNQAVYGDLLQVFHEEAGTRERLIVNGNETKENDDQKFVYYEITTEGFSPVRVNQLRSKKSTVPLNADDAYLTKHIDEYIDKKGYKNIEVKRFTSKPETSKIGETTGKILVEETLKSGKKVQWEYEVPFSIKEDKTKLELQDVELYQGDKFDPNMPFKNVTDKDGNKIKAEDFKYYYIYPDGKQVGSDWLTKELDTTEPGTYKVRVYHIESKEYSNEATITVKEDKTKLELQDVDLYQGEKFDPNMPFKNVTDKDGNKIKAEDFKYYYIYPDGKQVGSDWLTKELDTKEPGIYKVRIFHTESREYSNVATITVKEDKTKLELQDVELYQGDKFDPNMPFKNVTDKDGNKIKAEDFKYYYIYPDGKQVGSDWLTKELDTKEPGIYKVRIFHTESREYSNVATITVKEDKTKLELQDVELYQGDKFDPNMPFKNVTDKDGNKIKAEDFKYYYIYPDGKQVGSDWLTKELDTTEPGTYKVRVYHIESKEYSNEATITVKEDKTKLELQDVDLYQGEKFDPNMPFKNVTDKDGNKIKAEDFKYYYIYPDGKQVGSDWLTKELDTKEPGIYKVRVFHIESREYSNVSTVTIKEDKSSLKTKDLTVDVEQKISWKEGFSSATDENGKDIPWSDKRISIEGVPNKETNIDTSKPGVYEYTLIFKGKAKNTNAKFTVTVQEKLSAEANPQTLSLGTSIDRLNPKDFVKNVKKGNEEIKPEDYTVEIKETVNADTVANKTMTVTVVRRSTGEKVDVSVPVKVEWGISTVAYGAWGDSRTSAAFPLILGKNPIIAAVSGLKDDNTPIHSNFKDIYYQFDWFDLSETTTITMDETKRGKTYIEATGEELKQDALKKWGTDQKQPVQYGDIVRAWQREPTKNYLYENGQRNKYNNGQSSVYYEITKDGYRPLKVNQLKQKTVSTVLHASAETLNEDFKNNIGKYFDSNEIKNIKPVKFVNLPDTRTPGLKSAKVRVEETLKTGKKVQYDYDIEVNVENKWVNVTIPTKMLFFSDMETTDKIISESYSIKNNSANTSLSVEMASFSVGKTSGVNYLSEKDEDPSKQQKSLRLNLLVDGEKKVNSLNANTPSIPLTNLASSSSSDIRFEGKYFNDKSEDSPRLESSIILKFGIKD</sequence>
<evidence type="ECO:0000259" key="2">
    <source>
        <dbReference type="Pfam" id="PF07523"/>
    </source>
</evidence>
<proteinExistence type="predicted"/>
<reference evidence="4" key="1">
    <citation type="submission" date="2016-09" db="EMBL/GenBank/DDBJ databases">
        <authorList>
            <person name="Gulvik C.A."/>
        </authorList>
    </citation>
    <scope>NUCLEOTIDE SEQUENCE [LARGE SCALE GENOMIC DNA]</scope>
    <source>
        <strain evidence="4">LMG 26306</strain>
    </source>
</reference>
<feature type="region of interest" description="Disordered" evidence="1">
    <location>
        <begin position="43"/>
        <end position="81"/>
    </location>
</feature>
<evidence type="ECO:0000256" key="1">
    <source>
        <dbReference type="SAM" id="MobiDB-lite"/>
    </source>
</evidence>
<protein>
    <recommendedName>
        <fullName evidence="2">Ig-like domain-containing protein</fullName>
    </recommendedName>
</protein>
<keyword evidence="4" id="KW-1185">Reference proteome</keyword>
<dbReference type="InterPro" id="IPR013783">
    <property type="entry name" value="Ig-like_fold"/>
</dbReference>
<dbReference type="Gene3D" id="2.60.40.3600">
    <property type="match status" value="1"/>
</dbReference>
<dbReference type="OrthoDB" id="2195320at2"/>
<feature type="domain" description="Ig-like" evidence="2">
    <location>
        <begin position="1079"/>
        <end position="1155"/>
    </location>
</feature>
<dbReference type="Gene3D" id="2.60.40.10">
    <property type="entry name" value="Immunoglobulins"/>
    <property type="match status" value="1"/>
</dbReference>
<dbReference type="Pfam" id="PF07523">
    <property type="entry name" value="Big_3"/>
    <property type="match status" value="1"/>
</dbReference>
<organism evidence="3 4">
    <name type="scientific">Enterococcus quebecensis</name>
    <dbReference type="NCBI Taxonomy" id="903983"/>
    <lineage>
        <taxon>Bacteria</taxon>
        <taxon>Bacillati</taxon>
        <taxon>Bacillota</taxon>
        <taxon>Bacilli</taxon>
        <taxon>Lactobacillales</taxon>
        <taxon>Enterococcaceae</taxon>
        <taxon>Enterococcus</taxon>
    </lineage>
</organism>
<dbReference type="STRING" id="903983.BCR23_05425"/>
<dbReference type="RefSeq" id="WP_069634784.1">
    <property type="nucleotide sequence ID" value="NZ_MIKB01000013.1"/>
</dbReference>
<dbReference type="Proteomes" id="UP000094764">
    <property type="component" value="Unassembled WGS sequence"/>
</dbReference>
<evidence type="ECO:0000313" key="4">
    <source>
        <dbReference type="Proteomes" id="UP000094764"/>
    </source>
</evidence>
<name>A0A1E5GVL0_9ENTE</name>